<dbReference type="GeneID" id="63759794"/>
<keyword evidence="3" id="KW-1185">Reference proteome</keyword>
<keyword evidence="1" id="KW-1133">Transmembrane helix</keyword>
<feature type="transmembrane region" description="Helical" evidence="1">
    <location>
        <begin position="205"/>
        <end position="227"/>
    </location>
</feature>
<feature type="transmembrane region" description="Helical" evidence="1">
    <location>
        <begin position="122"/>
        <end position="141"/>
    </location>
</feature>
<keyword evidence="1" id="KW-0812">Transmembrane</keyword>
<gene>
    <name evidence="2" type="ORF">ASPSYDRAFT_196121</name>
</gene>
<evidence type="ECO:0000313" key="2">
    <source>
        <dbReference type="EMBL" id="OJJ62436.1"/>
    </source>
</evidence>
<organism evidence="2 3">
    <name type="scientific">Aspergillus sydowii CBS 593.65</name>
    <dbReference type="NCBI Taxonomy" id="1036612"/>
    <lineage>
        <taxon>Eukaryota</taxon>
        <taxon>Fungi</taxon>
        <taxon>Dikarya</taxon>
        <taxon>Ascomycota</taxon>
        <taxon>Pezizomycotina</taxon>
        <taxon>Eurotiomycetes</taxon>
        <taxon>Eurotiomycetidae</taxon>
        <taxon>Eurotiales</taxon>
        <taxon>Aspergillaceae</taxon>
        <taxon>Aspergillus</taxon>
        <taxon>Aspergillus subgen. Nidulantes</taxon>
    </lineage>
</organism>
<dbReference type="RefSeq" id="XP_040706242.1">
    <property type="nucleotide sequence ID" value="XM_040843721.1"/>
</dbReference>
<dbReference type="EMBL" id="KV878583">
    <property type="protein sequence ID" value="OJJ62436.1"/>
    <property type="molecule type" value="Genomic_DNA"/>
</dbReference>
<reference evidence="3" key="1">
    <citation type="journal article" date="2017" name="Genome Biol.">
        <title>Comparative genomics reveals high biological diversity and specific adaptations in the industrially and medically important fungal genus Aspergillus.</title>
        <authorList>
            <person name="de Vries R.P."/>
            <person name="Riley R."/>
            <person name="Wiebenga A."/>
            <person name="Aguilar-Osorio G."/>
            <person name="Amillis S."/>
            <person name="Uchima C.A."/>
            <person name="Anderluh G."/>
            <person name="Asadollahi M."/>
            <person name="Askin M."/>
            <person name="Barry K."/>
            <person name="Battaglia E."/>
            <person name="Bayram O."/>
            <person name="Benocci T."/>
            <person name="Braus-Stromeyer S.A."/>
            <person name="Caldana C."/>
            <person name="Canovas D."/>
            <person name="Cerqueira G.C."/>
            <person name="Chen F."/>
            <person name="Chen W."/>
            <person name="Choi C."/>
            <person name="Clum A."/>
            <person name="Dos Santos R.A."/>
            <person name="Damasio A.R."/>
            <person name="Diallinas G."/>
            <person name="Emri T."/>
            <person name="Fekete E."/>
            <person name="Flipphi M."/>
            <person name="Freyberg S."/>
            <person name="Gallo A."/>
            <person name="Gournas C."/>
            <person name="Habgood R."/>
            <person name="Hainaut M."/>
            <person name="Harispe M.L."/>
            <person name="Henrissat B."/>
            <person name="Hilden K.S."/>
            <person name="Hope R."/>
            <person name="Hossain A."/>
            <person name="Karabika E."/>
            <person name="Karaffa L."/>
            <person name="Karanyi Z."/>
            <person name="Krasevec N."/>
            <person name="Kuo A."/>
            <person name="Kusch H."/>
            <person name="LaButti K."/>
            <person name="Lagendijk E.L."/>
            <person name="Lapidus A."/>
            <person name="Levasseur A."/>
            <person name="Lindquist E."/>
            <person name="Lipzen A."/>
            <person name="Logrieco A.F."/>
            <person name="MacCabe A."/>
            <person name="Maekelae M.R."/>
            <person name="Malavazi I."/>
            <person name="Melin P."/>
            <person name="Meyer V."/>
            <person name="Mielnichuk N."/>
            <person name="Miskei M."/>
            <person name="Molnar A.P."/>
            <person name="Mule G."/>
            <person name="Ngan C.Y."/>
            <person name="Orejas M."/>
            <person name="Orosz E."/>
            <person name="Ouedraogo J.P."/>
            <person name="Overkamp K.M."/>
            <person name="Park H.-S."/>
            <person name="Perrone G."/>
            <person name="Piumi F."/>
            <person name="Punt P.J."/>
            <person name="Ram A.F."/>
            <person name="Ramon A."/>
            <person name="Rauscher S."/>
            <person name="Record E."/>
            <person name="Riano-Pachon D.M."/>
            <person name="Robert V."/>
            <person name="Roehrig J."/>
            <person name="Ruller R."/>
            <person name="Salamov A."/>
            <person name="Salih N.S."/>
            <person name="Samson R.A."/>
            <person name="Sandor E."/>
            <person name="Sanguinetti M."/>
            <person name="Schuetze T."/>
            <person name="Sepcic K."/>
            <person name="Shelest E."/>
            <person name="Sherlock G."/>
            <person name="Sophianopoulou V."/>
            <person name="Squina F.M."/>
            <person name="Sun H."/>
            <person name="Susca A."/>
            <person name="Todd R.B."/>
            <person name="Tsang A."/>
            <person name="Unkles S.E."/>
            <person name="van de Wiele N."/>
            <person name="van Rossen-Uffink D."/>
            <person name="Oliveira J.V."/>
            <person name="Vesth T.C."/>
            <person name="Visser J."/>
            <person name="Yu J.-H."/>
            <person name="Zhou M."/>
            <person name="Andersen M.R."/>
            <person name="Archer D.B."/>
            <person name="Baker S.E."/>
            <person name="Benoit I."/>
            <person name="Brakhage A.A."/>
            <person name="Braus G.H."/>
            <person name="Fischer R."/>
            <person name="Frisvad J.C."/>
            <person name="Goldman G.H."/>
            <person name="Houbraken J."/>
            <person name="Oakley B."/>
            <person name="Pocsi I."/>
            <person name="Scazzocchio C."/>
            <person name="Seiboth B."/>
            <person name="vanKuyk P.A."/>
            <person name="Wortman J."/>
            <person name="Dyer P.S."/>
            <person name="Grigoriev I.V."/>
        </authorList>
    </citation>
    <scope>NUCLEOTIDE SEQUENCE [LARGE SCALE GENOMIC DNA]</scope>
    <source>
        <strain evidence="3">CBS 593.65</strain>
    </source>
</reference>
<dbReference type="Proteomes" id="UP000184356">
    <property type="component" value="Unassembled WGS sequence"/>
</dbReference>
<dbReference type="AlphaFoldDB" id="A0A1L9TSL3"/>
<evidence type="ECO:0000256" key="1">
    <source>
        <dbReference type="SAM" id="Phobius"/>
    </source>
</evidence>
<dbReference type="OrthoDB" id="4486746at2759"/>
<protein>
    <submittedName>
        <fullName evidence="2">Uncharacterized protein</fullName>
    </submittedName>
</protein>
<evidence type="ECO:0000313" key="3">
    <source>
        <dbReference type="Proteomes" id="UP000184356"/>
    </source>
</evidence>
<keyword evidence="1" id="KW-0472">Membrane</keyword>
<dbReference type="VEuPathDB" id="FungiDB:ASPSYDRAFT_196121"/>
<proteinExistence type="predicted"/>
<sequence>MGQKLSTVRGVKSDDFTQPGNAVNEIWVGDTEVISRLPFGDNDMEQAGWPKDGMPKIPWHNFIIPMKRDIIAPLRYNNSFHLGGMYEVPAHQMVCCNREGCISNQGITRTVITQDLVFQHPFQLLFALAMLFCASCLTRSVRTLRQAAAPKFDENKTYTNQDQKHWESVIRAAVIRFIVGNFLATYAALLWVGVQGAYQFNSWDWLLLEFVLVLSMYYQVIAGFWALRKLITDGTKVLNKLMLSQGSLHETVDDKSQFPQNELHAAV</sequence>
<name>A0A1L9TSL3_9EURO</name>
<feature type="transmembrane region" description="Helical" evidence="1">
    <location>
        <begin position="173"/>
        <end position="193"/>
    </location>
</feature>
<accession>A0A1L9TSL3</accession>